<dbReference type="EMBL" id="CP041165">
    <property type="protein sequence ID" value="QOP41430.1"/>
    <property type="molecule type" value="Genomic_DNA"/>
</dbReference>
<dbReference type="KEGG" id="smax:FJR03_06600"/>
<accession>A0A7M1AVI9</accession>
<dbReference type="RefSeq" id="WP_193112745.1">
    <property type="nucleotide sequence ID" value="NZ_CP041165.1"/>
</dbReference>
<dbReference type="GO" id="GO:0000271">
    <property type="term" value="P:polysaccharide biosynthetic process"/>
    <property type="evidence" value="ECO:0007669"/>
    <property type="project" value="InterPro"/>
</dbReference>
<sequence>MYYLTNIRSLLTTKNFKGWGRKKTGRFAVWCHKIFGGTLNLQEDGFIRSLGLGVDGSPSFSLVEDDVGIYYDATVPSRLENILNSYDFSSDLLLLKDARKAIELIKQYHISKYNNAPDISEDFFVNENEKRVLVIAQTAGDTSLEYGMLDSFTTEDMIRSAIEENPDAKVYIKIHPDVLSGKKVSDIDPSTIDKRCTIITENVNSISLLKHFTKVYTKTSQMGFEALLVGCECVCFGMPFYAGWGITTDKSKCERRIRTLSVEEVFAAAYILYTRYYNPYTNKPSDIFDTIETISKLKKENTIDNKAYFFGFSRWKHGFIRPFFSEYDPKYICFINPILSTHLKLALKKGLGQDSQIYFWGRKSFPEIEKFAEENGIKIFRVEDGFIRSVGLGSDLTQPYSQVIDKRGIYFDPTQESDLENLLQNYDFDNDKELLQRASALKEEIVKNKISKYNSDAVKALNFPKDKTVALVTGQVEDDASIRFGANGMTNLELLQTVKKKYPDRYIIFKPHPDVLSGNRVGNIPQEEALNYCDEIVSDISMASVLEAVDEVHTLTSLTGFEGLVYGKKVYTYGMPFYAGWGLTIDERNCERRTRVLTLEQLIAATYLRYPRYISPKTKKLCEAEDVIKELKEQKDALESSVLLRIKFKFYSYLSRISQKLLSLVA</sequence>
<evidence type="ECO:0000313" key="2">
    <source>
        <dbReference type="Proteomes" id="UP000593910"/>
    </source>
</evidence>
<name>A0A7M1AVI9_9BACT</name>
<dbReference type="Pfam" id="PF05159">
    <property type="entry name" value="Capsule_synth"/>
    <property type="match status" value="2"/>
</dbReference>
<organism evidence="1 2">
    <name type="scientific">Sulfurimonas marina</name>
    <dbReference type="NCBI Taxonomy" id="2590551"/>
    <lineage>
        <taxon>Bacteria</taxon>
        <taxon>Pseudomonadati</taxon>
        <taxon>Campylobacterota</taxon>
        <taxon>Epsilonproteobacteria</taxon>
        <taxon>Campylobacterales</taxon>
        <taxon>Sulfurimonadaceae</taxon>
        <taxon>Sulfurimonas</taxon>
    </lineage>
</organism>
<protein>
    <submittedName>
        <fullName evidence="1">Capsular polysaccharide biosynthesis protein</fullName>
    </submittedName>
</protein>
<dbReference type="CDD" id="cd16439">
    <property type="entry name" value="beta_Kdo_transferase_KpsC_2"/>
    <property type="match status" value="1"/>
</dbReference>
<keyword evidence="2" id="KW-1185">Reference proteome</keyword>
<evidence type="ECO:0000313" key="1">
    <source>
        <dbReference type="EMBL" id="QOP41430.1"/>
    </source>
</evidence>
<dbReference type="AlphaFoldDB" id="A0A7M1AVI9"/>
<dbReference type="InterPro" id="IPR007833">
    <property type="entry name" value="Capsule_polysaccharide_synth"/>
</dbReference>
<gene>
    <name evidence="1" type="ORF">FJR03_06600</name>
</gene>
<dbReference type="Proteomes" id="UP000593910">
    <property type="component" value="Chromosome"/>
</dbReference>
<proteinExistence type="predicted"/>
<dbReference type="CDD" id="cd16440">
    <property type="entry name" value="beta_Kdo_transferase_KpsC_1"/>
    <property type="match status" value="1"/>
</dbReference>
<reference evidence="1 2" key="1">
    <citation type="submission" date="2019-06" db="EMBL/GenBank/DDBJ databases">
        <title>Sulfurimonas gotlandica sp. nov., a chemoautotrophic and psychrotolerant epsilonproteobacterium isolated from a pelagic redoxcline, and an emended description of the genus Sulfurimonas.</title>
        <authorList>
            <person name="Wang S."/>
            <person name="Jiang L."/>
            <person name="Shao Z."/>
        </authorList>
    </citation>
    <scope>NUCLEOTIDE SEQUENCE [LARGE SCALE GENOMIC DNA]</scope>
    <source>
        <strain evidence="1 2">B2</strain>
    </source>
</reference>
<dbReference type="GO" id="GO:0015774">
    <property type="term" value="P:polysaccharide transport"/>
    <property type="evidence" value="ECO:0007669"/>
    <property type="project" value="InterPro"/>
</dbReference>